<dbReference type="Proteomes" id="UP001549320">
    <property type="component" value="Unassembled WGS sequence"/>
</dbReference>
<dbReference type="PANTHER" id="PTHR38036">
    <property type="entry name" value="UPF0250 PROTEIN YBED"/>
    <property type="match status" value="1"/>
</dbReference>
<evidence type="ECO:0000256" key="1">
    <source>
        <dbReference type="ARBA" id="ARBA00008460"/>
    </source>
</evidence>
<evidence type="ECO:0000313" key="5">
    <source>
        <dbReference type="Proteomes" id="UP001549320"/>
    </source>
</evidence>
<comment type="similarity">
    <text evidence="1 2">Belongs to the UPF0250 family.</text>
</comment>
<evidence type="ECO:0000256" key="2">
    <source>
        <dbReference type="HAMAP-Rule" id="MF_00659"/>
    </source>
</evidence>
<keyword evidence="5" id="KW-1185">Reference proteome</keyword>
<dbReference type="EMBL" id="JBEPSH010000013">
    <property type="protein sequence ID" value="MET4580082.1"/>
    <property type="molecule type" value="Genomic_DNA"/>
</dbReference>
<accession>A0ABV2QGB8</accession>
<proteinExistence type="inferred from homology"/>
<dbReference type="HAMAP" id="MF_00659">
    <property type="entry name" value="UPF0250"/>
    <property type="match status" value="1"/>
</dbReference>
<dbReference type="RefSeq" id="WP_354448730.1">
    <property type="nucleotide sequence ID" value="NZ_JBEPSH010000013.1"/>
</dbReference>
<name>A0ABV2QGB8_9BURK</name>
<sequence length="115" mass="12392">MTTPASPPQDGGTGPSAELPPEDIKLTPEARESLIEYPSAFPIKVVGVNEEGFVHAVTHIAKQFDPAFDATNIELRESGGGKYLGVTITVTATSREQLDELYRTLSTHPSAKWVL</sequence>
<comment type="caution">
    <text evidence="4">The sequence shown here is derived from an EMBL/GenBank/DDBJ whole genome shotgun (WGS) entry which is preliminary data.</text>
</comment>
<dbReference type="InterPro" id="IPR027471">
    <property type="entry name" value="YbeD-like_sf"/>
</dbReference>
<gene>
    <name evidence="4" type="ORF">ABIE13_005220</name>
</gene>
<dbReference type="InterPro" id="IPR007454">
    <property type="entry name" value="UPF0250_YbeD-like"/>
</dbReference>
<evidence type="ECO:0000313" key="4">
    <source>
        <dbReference type="EMBL" id="MET4580082.1"/>
    </source>
</evidence>
<feature type="region of interest" description="Disordered" evidence="3">
    <location>
        <begin position="1"/>
        <end position="22"/>
    </location>
</feature>
<organism evidence="4 5">
    <name type="scientific">Ottowia thiooxydans</name>
    <dbReference type="NCBI Taxonomy" id="219182"/>
    <lineage>
        <taxon>Bacteria</taxon>
        <taxon>Pseudomonadati</taxon>
        <taxon>Pseudomonadota</taxon>
        <taxon>Betaproteobacteria</taxon>
        <taxon>Burkholderiales</taxon>
        <taxon>Comamonadaceae</taxon>
        <taxon>Ottowia</taxon>
    </lineage>
</organism>
<dbReference type="Gene3D" id="3.30.70.260">
    <property type="match status" value="1"/>
</dbReference>
<dbReference type="Pfam" id="PF04359">
    <property type="entry name" value="DUF493"/>
    <property type="match status" value="1"/>
</dbReference>
<protein>
    <recommendedName>
        <fullName evidence="2">UPF0250 protein ABIE13_005220</fullName>
    </recommendedName>
</protein>
<dbReference type="PANTHER" id="PTHR38036:SF1">
    <property type="entry name" value="UPF0250 PROTEIN YBED"/>
    <property type="match status" value="1"/>
</dbReference>
<dbReference type="SUPFAM" id="SSF117991">
    <property type="entry name" value="YbeD/HP0495-like"/>
    <property type="match status" value="1"/>
</dbReference>
<reference evidence="4 5" key="1">
    <citation type="submission" date="2024-06" db="EMBL/GenBank/DDBJ databases">
        <title>Sorghum-associated microbial communities from plants grown in Nebraska, USA.</title>
        <authorList>
            <person name="Schachtman D."/>
        </authorList>
    </citation>
    <scope>NUCLEOTIDE SEQUENCE [LARGE SCALE GENOMIC DNA]</scope>
    <source>
        <strain evidence="4 5">2709</strain>
    </source>
</reference>
<evidence type="ECO:0000256" key="3">
    <source>
        <dbReference type="SAM" id="MobiDB-lite"/>
    </source>
</evidence>